<gene>
    <name evidence="2" type="ORF">SCLCIDRAFT_1134363</name>
</gene>
<reference evidence="3" key="2">
    <citation type="submission" date="2015-01" db="EMBL/GenBank/DDBJ databases">
        <title>Evolutionary Origins and Diversification of the Mycorrhizal Mutualists.</title>
        <authorList>
            <consortium name="DOE Joint Genome Institute"/>
            <consortium name="Mycorrhizal Genomics Consortium"/>
            <person name="Kohler A."/>
            <person name="Kuo A."/>
            <person name="Nagy L.G."/>
            <person name="Floudas D."/>
            <person name="Copeland A."/>
            <person name="Barry K.W."/>
            <person name="Cichocki N."/>
            <person name="Veneault-Fourrey C."/>
            <person name="LaButti K."/>
            <person name="Lindquist E.A."/>
            <person name="Lipzen A."/>
            <person name="Lundell T."/>
            <person name="Morin E."/>
            <person name="Murat C."/>
            <person name="Riley R."/>
            <person name="Ohm R."/>
            <person name="Sun H."/>
            <person name="Tunlid A."/>
            <person name="Henrissat B."/>
            <person name="Grigoriev I.V."/>
            <person name="Hibbett D.S."/>
            <person name="Martin F."/>
        </authorList>
    </citation>
    <scope>NUCLEOTIDE SEQUENCE [LARGE SCALE GENOMIC DNA]</scope>
    <source>
        <strain evidence="3">Foug A</strain>
    </source>
</reference>
<dbReference type="EMBL" id="KN822101">
    <property type="protein sequence ID" value="KIM57401.1"/>
    <property type="molecule type" value="Genomic_DNA"/>
</dbReference>
<feature type="region of interest" description="Disordered" evidence="1">
    <location>
        <begin position="55"/>
        <end position="77"/>
    </location>
</feature>
<dbReference type="Proteomes" id="UP000053989">
    <property type="component" value="Unassembled WGS sequence"/>
</dbReference>
<dbReference type="InParanoid" id="A0A0C3DMY5"/>
<sequence>MADITPQWPRFRLTLTTRETTVGANHTWSLTLNAIGLACLLSEAYRYVHTRAQSEWTRKGNMPWPASAERLSQDSRR</sequence>
<name>A0A0C3DMY5_9AGAM</name>
<organism evidence="2 3">
    <name type="scientific">Scleroderma citrinum Foug A</name>
    <dbReference type="NCBI Taxonomy" id="1036808"/>
    <lineage>
        <taxon>Eukaryota</taxon>
        <taxon>Fungi</taxon>
        <taxon>Dikarya</taxon>
        <taxon>Basidiomycota</taxon>
        <taxon>Agaricomycotina</taxon>
        <taxon>Agaricomycetes</taxon>
        <taxon>Agaricomycetidae</taxon>
        <taxon>Boletales</taxon>
        <taxon>Sclerodermatineae</taxon>
        <taxon>Sclerodermataceae</taxon>
        <taxon>Scleroderma</taxon>
    </lineage>
</organism>
<evidence type="ECO:0000313" key="2">
    <source>
        <dbReference type="EMBL" id="KIM57401.1"/>
    </source>
</evidence>
<dbReference type="HOGENOM" id="CLU_2639568_0_0_1"/>
<evidence type="ECO:0000313" key="3">
    <source>
        <dbReference type="Proteomes" id="UP000053989"/>
    </source>
</evidence>
<evidence type="ECO:0000256" key="1">
    <source>
        <dbReference type="SAM" id="MobiDB-lite"/>
    </source>
</evidence>
<reference evidence="2 3" key="1">
    <citation type="submission" date="2014-04" db="EMBL/GenBank/DDBJ databases">
        <authorList>
            <consortium name="DOE Joint Genome Institute"/>
            <person name="Kuo A."/>
            <person name="Kohler A."/>
            <person name="Nagy L.G."/>
            <person name="Floudas D."/>
            <person name="Copeland A."/>
            <person name="Barry K.W."/>
            <person name="Cichocki N."/>
            <person name="Veneault-Fourrey C."/>
            <person name="LaButti K."/>
            <person name="Lindquist E.A."/>
            <person name="Lipzen A."/>
            <person name="Lundell T."/>
            <person name="Morin E."/>
            <person name="Murat C."/>
            <person name="Sun H."/>
            <person name="Tunlid A."/>
            <person name="Henrissat B."/>
            <person name="Grigoriev I.V."/>
            <person name="Hibbett D.S."/>
            <person name="Martin F."/>
            <person name="Nordberg H.P."/>
            <person name="Cantor M.N."/>
            <person name="Hua S.X."/>
        </authorList>
    </citation>
    <scope>NUCLEOTIDE SEQUENCE [LARGE SCALE GENOMIC DNA]</scope>
    <source>
        <strain evidence="2 3">Foug A</strain>
    </source>
</reference>
<proteinExistence type="predicted"/>
<dbReference type="AlphaFoldDB" id="A0A0C3DMY5"/>
<accession>A0A0C3DMY5</accession>
<protein>
    <submittedName>
        <fullName evidence="2">Uncharacterized protein</fullName>
    </submittedName>
</protein>
<keyword evidence="3" id="KW-1185">Reference proteome</keyword>